<dbReference type="Proteomes" id="UP000229362">
    <property type="component" value="Unassembled WGS sequence"/>
</dbReference>
<keyword evidence="3" id="KW-0862">Zinc</keyword>
<dbReference type="SUPFAM" id="SSF57716">
    <property type="entry name" value="Glucocorticoid receptor-like (DNA-binding domain)"/>
    <property type="match status" value="1"/>
</dbReference>
<dbReference type="InterPro" id="IPR000962">
    <property type="entry name" value="Znf_DskA_TraR"/>
</dbReference>
<proteinExistence type="predicted"/>
<dbReference type="PROSITE" id="PS51128">
    <property type="entry name" value="ZF_DKSA_2"/>
    <property type="match status" value="1"/>
</dbReference>
<accession>A0A2M6W0Q7</accession>
<evidence type="ECO:0000256" key="2">
    <source>
        <dbReference type="ARBA" id="ARBA00022771"/>
    </source>
</evidence>
<gene>
    <name evidence="6" type="ORF">COU33_03620</name>
</gene>
<keyword evidence="2" id="KW-0863">Zinc-finger</keyword>
<evidence type="ECO:0000256" key="1">
    <source>
        <dbReference type="ARBA" id="ARBA00022723"/>
    </source>
</evidence>
<comment type="caution">
    <text evidence="6">The sequence shown here is derived from an EMBL/GenBank/DDBJ whole genome shotgun (WGS) entry which is preliminary data.</text>
</comment>
<dbReference type="EMBL" id="PFBZ01000156">
    <property type="protein sequence ID" value="PIT86361.1"/>
    <property type="molecule type" value="Genomic_DNA"/>
</dbReference>
<dbReference type="Gene3D" id="1.20.120.910">
    <property type="entry name" value="DksA, coiled-coil domain"/>
    <property type="match status" value="1"/>
</dbReference>
<protein>
    <recommendedName>
        <fullName evidence="5">Zinc finger DksA/TraR C4-type domain-containing protein</fullName>
    </recommendedName>
</protein>
<evidence type="ECO:0000256" key="4">
    <source>
        <dbReference type="PROSITE-ProRule" id="PRU00510"/>
    </source>
</evidence>
<evidence type="ECO:0000313" key="6">
    <source>
        <dbReference type="EMBL" id="PIT86361.1"/>
    </source>
</evidence>
<feature type="domain" description="Zinc finger DksA/TraR C4-type" evidence="5">
    <location>
        <begin position="92"/>
        <end position="121"/>
    </location>
</feature>
<dbReference type="PANTHER" id="PTHR33823">
    <property type="entry name" value="RNA POLYMERASE-BINDING TRANSCRIPTION FACTOR DKSA-RELATED"/>
    <property type="match status" value="1"/>
</dbReference>
<keyword evidence="1" id="KW-0479">Metal-binding</keyword>
<sequence length="128" mass="14680">MTAATLTQEFLDRIEAELTEKKTQLENELGGFTKPTAQDSEDFEAQFPEFGDKEDENAREIEQYTARKPLEITLEKELRDVNKALKRLADKQYGVCKYCENLIDEKRLLARPTSASCVSCKKTLNNEL</sequence>
<feature type="zinc finger region" description="dksA C4-type" evidence="4">
    <location>
        <begin position="96"/>
        <end position="120"/>
    </location>
</feature>
<organism evidence="6 7">
    <name type="scientific">Candidatus Magasanikbacteria bacterium CG10_big_fil_rev_8_21_14_0_10_43_6</name>
    <dbReference type="NCBI Taxonomy" id="1974650"/>
    <lineage>
        <taxon>Bacteria</taxon>
        <taxon>Candidatus Magasanikiibacteriota</taxon>
    </lineage>
</organism>
<dbReference type="PANTHER" id="PTHR33823:SF4">
    <property type="entry name" value="GENERAL STRESS PROTEIN 16O"/>
    <property type="match status" value="1"/>
</dbReference>
<name>A0A2M6W0Q7_9BACT</name>
<dbReference type="AlphaFoldDB" id="A0A2M6W0Q7"/>
<evidence type="ECO:0000256" key="3">
    <source>
        <dbReference type="ARBA" id="ARBA00022833"/>
    </source>
</evidence>
<reference evidence="7" key="1">
    <citation type="submission" date="2017-09" db="EMBL/GenBank/DDBJ databases">
        <title>Depth-based differentiation of microbial function through sediment-hosted aquifers and enrichment of novel symbionts in the deep terrestrial subsurface.</title>
        <authorList>
            <person name="Probst A.J."/>
            <person name="Ladd B."/>
            <person name="Jarett J.K."/>
            <person name="Geller-Mcgrath D.E."/>
            <person name="Sieber C.M.K."/>
            <person name="Emerson J.B."/>
            <person name="Anantharaman K."/>
            <person name="Thomas B.C."/>
            <person name="Malmstrom R."/>
            <person name="Stieglmeier M."/>
            <person name="Klingl A."/>
            <person name="Woyke T."/>
            <person name="Ryan C.M."/>
            <person name="Banfield J.F."/>
        </authorList>
    </citation>
    <scope>NUCLEOTIDE SEQUENCE [LARGE SCALE GENOMIC DNA]</scope>
</reference>
<evidence type="ECO:0000259" key="5">
    <source>
        <dbReference type="Pfam" id="PF01258"/>
    </source>
</evidence>
<evidence type="ECO:0000313" key="7">
    <source>
        <dbReference type="Proteomes" id="UP000229362"/>
    </source>
</evidence>
<dbReference type="Pfam" id="PF01258">
    <property type="entry name" value="zf-dskA_traR"/>
    <property type="match status" value="1"/>
</dbReference>